<evidence type="ECO:0000313" key="1">
    <source>
        <dbReference type="EMBL" id="QIZ69373.1"/>
    </source>
</evidence>
<dbReference type="InterPro" id="IPR008930">
    <property type="entry name" value="Terpenoid_cyclase/PrenylTrfase"/>
</dbReference>
<sequence>MKSPNPYLEQVWAVLPRLLALYDTNPLSPTYGMGDRYRWAWKLIDFGNGTFQGAAQGLARLLKHNLLPNYLSQMAIERRIDALFRGADRLRYPNGSFEEAFPFESSFCVTALVAYDLLTAIELLKAHLDLEVQTRYLDIIRPAISFLHQADESHAFISNHLATAAVALYKWSALTNEPGEKRGEEILERILSEQSPEGWFREYEGADPGYQSLATYYLADLHRLRPDLDLLDSLRRSIQFLWHFAHPDGSFGGYYGSRNTRFYYPAGLEALAPEIPEAASLAKFMGSSIQNLTTVTLAVIDEPNLIPMFNAYCWAASLYEGTQEHNLEPSPELPALSNLLWRRQFPEAGLLIDKGTKHYTIVSWHKGGVCYHFPSETEKSWIDVGMVAISPNGHYVSSQAYQAHNSMQLDGDILTVTAPLVAMHQQLPSLLQFIILRLLNVTIMRSLLLGNLVKKILVRLLITGQRVAPVSNRRTIHLGANLNIKDSWKEEQGKGFNRIEVKYPFSAIHMASQGYWQLQDDIR</sequence>
<evidence type="ECO:0000313" key="2">
    <source>
        <dbReference type="Proteomes" id="UP000500857"/>
    </source>
</evidence>
<dbReference type="EMBL" id="CP051167">
    <property type="protein sequence ID" value="QIZ69373.1"/>
    <property type="molecule type" value="Genomic_DNA"/>
</dbReference>
<keyword evidence="2" id="KW-1185">Reference proteome</keyword>
<dbReference type="SUPFAM" id="SSF48239">
    <property type="entry name" value="Terpenoid cyclases/Protein prenyltransferases"/>
    <property type="match status" value="1"/>
</dbReference>
<gene>
    <name evidence="1" type="ORF">HCG48_01215</name>
</gene>
<organism evidence="1 2">
    <name type="scientific">Oxynema aestuarii AP17</name>
    <dbReference type="NCBI Taxonomy" id="2064643"/>
    <lineage>
        <taxon>Bacteria</taxon>
        <taxon>Bacillati</taxon>
        <taxon>Cyanobacteriota</taxon>
        <taxon>Cyanophyceae</taxon>
        <taxon>Oscillatoriophycideae</taxon>
        <taxon>Oscillatoriales</taxon>
        <taxon>Oscillatoriaceae</taxon>
        <taxon>Oxynema</taxon>
        <taxon>Oxynema aestuarii</taxon>
    </lineage>
</organism>
<accession>A0A6H1TUD8</accession>
<dbReference type="InterPro" id="IPR008929">
    <property type="entry name" value="Chondroitin_lyas"/>
</dbReference>
<reference evidence="1 2" key="1">
    <citation type="submission" date="2020-04" db="EMBL/GenBank/DDBJ databases">
        <authorList>
            <person name="Basu S."/>
            <person name="Maruthanayagam V."/>
            <person name="Chakraborty S."/>
            <person name="Pramanik A."/>
            <person name="Mukherjee J."/>
            <person name="Brink B."/>
        </authorList>
    </citation>
    <scope>NUCLEOTIDE SEQUENCE [LARGE SCALE GENOMIC DNA]</scope>
    <source>
        <strain evidence="1 2">AP17</strain>
    </source>
</reference>
<dbReference type="Proteomes" id="UP000500857">
    <property type="component" value="Chromosome"/>
</dbReference>
<dbReference type="RefSeq" id="WP_168567530.1">
    <property type="nucleotide sequence ID" value="NZ_CP051167.1"/>
</dbReference>
<name>A0A6H1TUD8_9CYAN</name>
<protein>
    <submittedName>
        <fullName evidence="1">Uncharacterized protein</fullName>
    </submittedName>
</protein>
<dbReference type="KEGG" id="oxy:HCG48_01215"/>
<dbReference type="AlphaFoldDB" id="A0A6H1TUD8"/>
<dbReference type="Gene3D" id="1.50.10.100">
    <property type="entry name" value="Chondroitin AC/alginate lyase"/>
    <property type="match status" value="1"/>
</dbReference>
<proteinExistence type="predicted"/>